<gene>
    <name evidence="3" type="ORF">IV203_001698</name>
</gene>
<evidence type="ECO:0000313" key="3">
    <source>
        <dbReference type="EMBL" id="KAG7357010.1"/>
    </source>
</evidence>
<evidence type="ECO:0000256" key="1">
    <source>
        <dbReference type="SAM" id="Coils"/>
    </source>
</evidence>
<feature type="coiled-coil region" evidence="1">
    <location>
        <begin position="197"/>
        <end position="231"/>
    </location>
</feature>
<keyword evidence="2" id="KW-0732">Signal</keyword>
<sequence>MTGSKIPSASTLIMRLLSLLSLTSFCHAFVETSIHHLPKLTSFKNNHFHRDPCTTVHLAIQNPLSNDENDFMDFELSVRRRNILLSCGATIWTVLTSYQQPGHAIPMVTVDEFAIILRDSPLSVKVVEFSGPKSENIVVKLVDGTTFGIKDIIESSTDPRSPLKIAAACRESGVRTKFVDLEAILASTPKKKKLYTNQRVQEAQEKEKERLERIRRDEEQRLAELAEMEQQQAP</sequence>
<feature type="chain" id="PRO_5039898892" evidence="2">
    <location>
        <begin position="29"/>
        <end position="234"/>
    </location>
</feature>
<keyword evidence="4" id="KW-1185">Reference proteome</keyword>
<evidence type="ECO:0000256" key="2">
    <source>
        <dbReference type="SAM" id="SignalP"/>
    </source>
</evidence>
<proteinExistence type="predicted"/>
<name>A0A9K3PRA2_9STRA</name>
<dbReference type="EMBL" id="JAGRRH010000015">
    <property type="protein sequence ID" value="KAG7357010.1"/>
    <property type="molecule type" value="Genomic_DNA"/>
</dbReference>
<comment type="caution">
    <text evidence="3">The sequence shown here is derived from an EMBL/GenBank/DDBJ whole genome shotgun (WGS) entry which is preliminary data.</text>
</comment>
<protein>
    <submittedName>
        <fullName evidence="3">Uncharacterized protein</fullName>
    </submittedName>
</protein>
<reference evidence="3" key="2">
    <citation type="submission" date="2021-04" db="EMBL/GenBank/DDBJ databases">
        <authorList>
            <person name="Podell S."/>
        </authorList>
    </citation>
    <scope>NUCLEOTIDE SEQUENCE</scope>
    <source>
        <strain evidence="3">Hildebrandi</strain>
    </source>
</reference>
<evidence type="ECO:0000313" key="4">
    <source>
        <dbReference type="Proteomes" id="UP000693970"/>
    </source>
</evidence>
<dbReference type="OrthoDB" id="41958at2759"/>
<keyword evidence="1" id="KW-0175">Coiled coil</keyword>
<accession>A0A9K3PRA2</accession>
<organism evidence="3 4">
    <name type="scientific">Nitzschia inconspicua</name>
    <dbReference type="NCBI Taxonomy" id="303405"/>
    <lineage>
        <taxon>Eukaryota</taxon>
        <taxon>Sar</taxon>
        <taxon>Stramenopiles</taxon>
        <taxon>Ochrophyta</taxon>
        <taxon>Bacillariophyta</taxon>
        <taxon>Bacillariophyceae</taxon>
        <taxon>Bacillariophycidae</taxon>
        <taxon>Bacillariales</taxon>
        <taxon>Bacillariaceae</taxon>
        <taxon>Nitzschia</taxon>
    </lineage>
</organism>
<reference evidence="3" key="1">
    <citation type="journal article" date="2021" name="Sci. Rep.">
        <title>Diploid genomic architecture of Nitzschia inconspicua, an elite biomass production diatom.</title>
        <authorList>
            <person name="Oliver A."/>
            <person name="Podell S."/>
            <person name="Pinowska A."/>
            <person name="Traller J.C."/>
            <person name="Smith S.R."/>
            <person name="McClure R."/>
            <person name="Beliaev A."/>
            <person name="Bohutskyi P."/>
            <person name="Hill E.A."/>
            <person name="Rabines A."/>
            <person name="Zheng H."/>
            <person name="Allen L.Z."/>
            <person name="Kuo A."/>
            <person name="Grigoriev I.V."/>
            <person name="Allen A.E."/>
            <person name="Hazlebeck D."/>
            <person name="Allen E.E."/>
        </authorList>
    </citation>
    <scope>NUCLEOTIDE SEQUENCE</scope>
    <source>
        <strain evidence="3">Hildebrandi</strain>
    </source>
</reference>
<feature type="signal peptide" evidence="2">
    <location>
        <begin position="1"/>
        <end position="28"/>
    </location>
</feature>
<dbReference type="AlphaFoldDB" id="A0A9K3PRA2"/>
<dbReference type="Proteomes" id="UP000693970">
    <property type="component" value="Unassembled WGS sequence"/>
</dbReference>